<dbReference type="EMBL" id="JACWMT010000001">
    <property type="protein sequence ID" value="MBD1268675.1"/>
    <property type="molecule type" value="Genomic_DNA"/>
</dbReference>
<dbReference type="SUPFAM" id="SSF53335">
    <property type="entry name" value="S-adenosyl-L-methionine-dependent methyltransferases"/>
    <property type="match status" value="1"/>
</dbReference>
<dbReference type="GO" id="GO:0052913">
    <property type="term" value="F:16S rRNA (guanine(966)-N(2))-methyltransferase activity"/>
    <property type="evidence" value="ECO:0007669"/>
    <property type="project" value="UniProtKB-EC"/>
</dbReference>
<comment type="caution">
    <text evidence="3">The sequence shown here is derived from an EMBL/GenBank/DDBJ whole genome shotgun (WGS) entry which is preliminary data.</text>
</comment>
<keyword evidence="2 3" id="KW-0808">Transferase</keyword>
<dbReference type="PANTHER" id="PTHR43542">
    <property type="entry name" value="METHYLTRANSFERASE"/>
    <property type="match status" value="1"/>
</dbReference>
<dbReference type="Pfam" id="PF03602">
    <property type="entry name" value="Cons_hypoth95"/>
    <property type="match status" value="1"/>
</dbReference>
<accession>A0A8I0FU47</accession>
<dbReference type="EC" id="2.1.1.171" evidence="3 4"/>
<evidence type="ECO:0000313" key="5">
    <source>
        <dbReference type="Proteomes" id="UP000587211"/>
    </source>
</evidence>
<dbReference type="InterPro" id="IPR029063">
    <property type="entry name" value="SAM-dependent_MTases_sf"/>
</dbReference>
<dbReference type="CDD" id="cd02440">
    <property type="entry name" value="AdoMet_MTases"/>
    <property type="match status" value="1"/>
</dbReference>
<organism evidence="3 6">
    <name type="scientific">Aeromicrobium tamlense</name>
    <dbReference type="NCBI Taxonomy" id="375541"/>
    <lineage>
        <taxon>Bacteria</taxon>
        <taxon>Bacillati</taxon>
        <taxon>Actinomycetota</taxon>
        <taxon>Actinomycetes</taxon>
        <taxon>Propionibacteriales</taxon>
        <taxon>Nocardioidaceae</taxon>
        <taxon>Aeromicrobium</taxon>
    </lineage>
</organism>
<evidence type="ECO:0000256" key="2">
    <source>
        <dbReference type="ARBA" id="ARBA00022679"/>
    </source>
</evidence>
<gene>
    <name evidence="3" type="primary">rsmD</name>
    <name evidence="4" type="ORF">BJ975_000794</name>
    <name evidence="3" type="ORF">IDH50_00355</name>
</gene>
<dbReference type="InterPro" id="IPR004398">
    <property type="entry name" value="RNA_MeTrfase_RsmD"/>
</dbReference>
<proteinExistence type="predicted"/>
<dbReference type="NCBIfam" id="TIGR00095">
    <property type="entry name" value="16S rRNA (guanine(966)-N(2))-methyltransferase RsmD"/>
    <property type="match status" value="1"/>
</dbReference>
<dbReference type="AlphaFoldDB" id="A0A8I0FU47"/>
<dbReference type="Proteomes" id="UP000659061">
    <property type="component" value="Unassembled WGS sequence"/>
</dbReference>
<protein>
    <submittedName>
        <fullName evidence="3">16S rRNA (Guanine(966)-N(2))-methyltransferase RsmD</fullName>
        <ecNumber evidence="3 4">2.1.1.171</ecNumber>
    </submittedName>
    <submittedName>
        <fullName evidence="4">16S rRNA (Guanine966-N2)-methyltransferase</fullName>
    </submittedName>
</protein>
<dbReference type="GO" id="GO:0003676">
    <property type="term" value="F:nucleic acid binding"/>
    <property type="evidence" value="ECO:0007669"/>
    <property type="project" value="InterPro"/>
</dbReference>
<reference evidence="3" key="2">
    <citation type="submission" date="2020-09" db="EMBL/GenBank/DDBJ databases">
        <title>Novel species in genus Aeromicrobium.</title>
        <authorList>
            <person name="Zhang G."/>
        </authorList>
    </citation>
    <scope>NUCLEOTIDE SEQUENCE</scope>
    <source>
        <strain evidence="3">SSW1-57</strain>
    </source>
</reference>
<dbReference type="InterPro" id="IPR002052">
    <property type="entry name" value="DNA_methylase_N6_adenine_CS"/>
</dbReference>
<sequence>MTRIIAGRWGGRRLATPPGDGTRPTSDRVRESMFASLNSLLGGFDGVRVLDLFAGSGALGLEAVSRGAQHADLVESNDRAARTIQRNVADLKAPARVHKVTAQRFVAAPGGPWHLVFLDPPYAVTTDEVASIVAALRPSLAEDAVVVVERSSRDPFAWPEGFDALRDKAYGETRLWYGH</sequence>
<evidence type="ECO:0000313" key="3">
    <source>
        <dbReference type="EMBL" id="MBD1268675.1"/>
    </source>
</evidence>
<keyword evidence="5" id="KW-1185">Reference proteome</keyword>
<evidence type="ECO:0000313" key="6">
    <source>
        <dbReference type="Proteomes" id="UP000659061"/>
    </source>
</evidence>
<evidence type="ECO:0000256" key="1">
    <source>
        <dbReference type="ARBA" id="ARBA00022603"/>
    </source>
</evidence>
<evidence type="ECO:0000313" key="4">
    <source>
        <dbReference type="EMBL" id="NYI37419.1"/>
    </source>
</evidence>
<dbReference type="PANTHER" id="PTHR43542:SF1">
    <property type="entry name" value="METHYLTRANSFERASE"/>
    <property type="match status" value="1"/>
</dbReference>
<keyword evidence="1 3" id="KW-0489">Methyltransferase</keyword>
<dbReference type="PIRSF" id="PIRSF004553">
    <property type="entry name" value="CHP00095"/>
    <property type="match status" value="1"/>
</dbReference>
<dbReference type="PROSITE" id="PS00092">
    <property type="entry name" value="N6_MTASE"/>
    <property type="match status" value="1"/>
</dbReference>
<dbReference type="Gene3D" id="3.40.50.150">
    <property type="entry name" value="Vaccinia Virus protein VP39"/>
    <property type="match status" value="1"/>
</dbReference>
<name>A0A8I0FU47_9ACTN</name>
<reference evidence="4 5" key="1">
    <citation type="submission" date="2020-07" db="EMBL/GenBank/DDBJ databases">
        <title>Sequencing the genomes of 1000 actinobacteria strains.</title>
        <authorList>
            <person name="Klenk H.-P."/>
        </authorList>
    </citation>
    <scope>NUCLEOTIDE SEQUENCE [LARGE SCALE GENOMIC DNA]</scope>
    <source>
        <strain evidence="4 5">DSM 19087</strain>
    </source>
</reference>
<dbReference type="Proteomes" id="UP000587211">
    <property type="component" value="Unassembled WGS sequence"/>
</dbReference>
<dbReference type="EMBL" id="JACBZN010000001">
    <property type="protein sequence ID" value="NYI37419.1"/>
    <property type="molecule type" value="Genomic_DNA"/>
</dbReference>